<protein>
    <submittedName>
        <fullName evidence="1">Uncharacterized protein</fullName>
    </submittedName>
</protein>
<dbReference type="AlphaFoldDB" id="A0A7S8IFK7"/>
<organism evidence="1 2">
    <name type="scientific">Phototrophicus methaneseepsis</name>
    <dbReference type="NCBI Taxonomy" id="2710758"/>
    <lineage>
        <taxon>Bacteria</taxon>
        <taxon>Bacillati</taxon>
        <taxon>Chloroflexota</taxon>
        <taxon>Candidatus Thermofontia</taxon>
        <taxon>Phototrophicales</taxon>
        <taxon>Phototrophicaceae</taxon>
        <taxon>Phototrophicus</taxon>
    </lineage>
</organism>
<evidence type="ECO:0000313" key="1">
    <source>
        <dbReference type="EMBL" id="QPC83701.1"/>
    </source>
</evidence>
<dbReference type="RefSeq" id="WP_195171765.1">
    <property type="nucleotide sequence ID" value="NZ_CP062983.1"/>
</dbReference>
<name>A0A7S8IFK7_9CHLR</name>
<reference evidence="1 2" key="1">
    <citation type="submission" date="2020-02" db="EMBL/GenBank/DDBJ databases">
        <authorList>
            <person name="Zheng R.K."/>
            <person name="Sun C.M."/>
        </authorList>
    </citation>
    <scope>NUCLEOTIDE SEQUENCE [LARGE SCALE GENOMIC DNA]</scope>
    <source>
        <strain evidence="2">rifampicinis</strain>
    </source>
</reference>
<sequence length="78" mass="9009">MLRIIVDFNNMTVDGDKVLVARDIERDKEIYDQLSPGMRVIIYEPNDIAVEAVIEPIEVQDGRVWWYGAAEWSTLVDL</sequence>
<dbReference type="EMBL" id="CP062983">
    <property type="protein sequence ID" value="QPC83701.1"/>
    <property type="molecule type" value="Genomic_DNA"/>
</dbReference>
<accession>A0A7S8IFK7</accession>
<gene>
    <name evidence="1" type="ORF">G4Y79_04780</name>
</gene>
<keyword evidence="2" id="KW-1185">Reference proteome</keyword>
<proteinExistence type="predicted"/>
<evidence type="ECO:0000313" key="2">
    <source>
        <dbReference type="Proteomes" id="UP000594468"/>
    </source>
</evidence>
<dbReference type="Proteomes" id="UP000594468">
    <property type="component" value="Chromosome"/>
</dbReference>
<dbReference type="KEGG" id="pmet:G4Y79_04780"/>